<evidence type="ECO:0000313" key="3">
    <source>
        <dbReference type="EMBL" id="ADY60462.1"/>
    </source>
</evidence>
<dbReference type="Proteomes" id="UP000006860">
    <property type="component" value="Chromosome"/>
</dbReference>
<evidence type="ECO:0000313" key="4">
    <source>
        <dbReference type="Proteomes" id="UP000006860"/>
    </source>
</evidence>
<protein>
    <submittedName>
        <fullName evidence="3">3-oxoacyl-(Acyl-carrier-protein) reductase</fullName>
        <ecNumber evidence="3">1.1.1.100</ecNumber>
    </submittedName>
</protein>
<dbReference type="EMBL" id="CP002546">
    <property type="protein sequence ID" value="ADY60462.1"/>
    <property type="molecule type" value="Genomic_DNA"/>
</dbReference>
<evidence type="ECO:0000256" key="2">
    <source>
        <dbReference type="ARBA" id="ARBA00023002"/>
    </source>
</evidence>
<dbReference type="STRING" id="756272.Plabr_2863"/>
<dbReference type="HOGENOM" id="CLU_010194_1_2_0"/>
<dbReference type="Gene3D" id="3.40.50.720">
    <property type="entry name" value="NAD(P)-binding Rossmann-like Domain"/>
    <property type="match status" value="1"/>
</dbReference>
<dbReference type="GO" id="GO:0048038">
    <property type="term" value="F:quinone binding"/>
    <property type="evidence" value="ECO:0007669"/>
    <property type="project" value="TreeGrafter"/>
</dbReference>
<dbReference type="PANTHER" id="PTHR42760">
    <property type="entry name" value="SHORT-CHAIN DEHYDROGENASES/REDUCTASES FAMILY MEMBER"/>
    <property type="match status" value="1"/>
</dbReference>
<dbReference type="GO" id="GO:0004316">
    <property type="term" value="F:3-oxoacyl-[acyl-carrier-protein] reductase (NADPH) activity"/>
    <property type="evidence" value="ECO:0007669"/>
    <property type="project" value="UniProtKB-EC"/>
</dbReference>
<dbReference type="InterPro" id="IPR002347">
    <property type="entry name" value="SDR_fam"/>
</dbReference>
<dbReference type="CDD" id="cd05233">
    <property type="entry name" value="SDR_c"/>
    <property type="match status" value="1"/>
</dbReference>
<dbReference type="Pfam" id="PF13561">
    <property type="entry name" value="adh_short_C2"/>
    <property type="match status" value="1"/>
</dbReference>
<name>F0SFK2_RUBBR</name>
<sequence>MKRLEDQVAVITGPSDRGIGGAIAERFVEEGAAVFLMGLEPPERLLKRLRRWKVPHEWYEADVSVSREVDAALTACHREFGRVDILVNNAGVECSRPFDEIDDDEWDRLMAINLTGAMKTTRATLPLLSEQGGVVINIASAMGMVGCAGYHGYSASKAGLIGMTQSLALEIAHRGQRALCVAPAMVHTPMIHKHVSQIEEEAQKNLLRAHPLGIGTPRDVADVVTFLASSEARWMTGISIPLGWLPTWGAPSIQPEMNISQPVQTEALNTVPRD</sequence>
<accession>F0SFK2</accession>
<evidence type="ECO:0000256" key="1">
    <source>
        <dbReference type="ARBA" id="ARBA00006484"/>
    </source>
</evidence>
<dbReference type="PROSITE" id="PS00061">
    <property type="entry name" value="ADH_SHORT"/>
    <property type="match status" value="1"/>
</dbReference>
<dbReference type="InterPro" id="IPR036291">
    <property type="entry name" value="NAD(P)-bd_dom_sf"/>
</dbReference>
<organism evidence="3 4">
    <name type="scientific">Rubinisphaera brasiliensis (strain ATCC 49424 / DSM 5305 / JCM 21570 / IAM 15109 / NBRC 103401 / IFAM 1448)</name>
    <name type="common">Planctomyces brasiliensis</name>
    <dbReference type="NCBI Taxonomy" id="756272"/>
    <lineage>
        <taxon>Bacteria</taxon>
        <taxon>Pseudomonadati</taxon>
        <taxon>Planctomycetota</taxon>
        <taxon>Planctomycetia</taxon>
        <taxon>Planctomycetales</taxon>
        <taxon>Planctomycetaceae</taxon>
        <taxon>Rubinisphaera</taxon>
    </lineage>
</organism>
<dbReference type="PRINTS" id="PR00081">
    <property type="entry name" value="GDHRDH"/>
</dbReference>
<keyword evidence="4" id="KW-1185">Reference proteome</keyword>
<dbReference type="InterPro" id="IPR020904">
    <property type="entry name" value="Sc_DH/Rdtase_CS"/>
</dbReference>
<gene>
    <name evidence="3" type="ordered locus">Plabr_2863</name>
</gene>
<keyword evidence="2 3" id="KW-0560">Oxidoreductase</keyword>
<dbReference type="FunFam" id="3.40.50.720:FF:000084">
    <property type="entry name" value="Short-chain dehydrogenase reductase"/>
    <property type="match status" value="1"/>
</dbReference>
<comment type="similarity">
    <text evidence="1">Belongs to the short-chain dehydrogenases/reductases (SDR) family.</text>
</comment>
<dbReference type="eggNOG" id="COG1028">
    <property type="taxonomic scope" value="Bacteria"/>
</dbReference>
<proteinExistence type="inferred from homology"/>
<dbReference type="RefSeq" id="WP_013629184.1">
    <property type="nucleotide sequence ID" value="NC_015174.1"/>
</dbReference>
<dbReference type="AlphaFoldDB" id="F0SFK2"/>
<dbReference type="KEGG" id="pbs:Plabr_2863"/>
<dbReference type="SUPFAM" id="SSF51735">
    <property type="entry name" value="NAD(P)-binding Rossmann-fold domains"/>
    <property type="match status" value="1"/>
</dbReference>
<dbReference type="OrthoDB" id="9803333at2"/>
<dbReference type="PRINTS" id="PR00080">
    <property type="entry name" value="SDRFAMILY"/>
</dbReference>
<dbReference type="GO" id="GO:0006633">
    <property type="term" value="P:fatty acid biosynthetic process"/>
    <property type="evidence" value="ECO:0007669"/>
    <property type="project" value="TreeGrafter"/>
</dbReference>
<dbReference type="EC" id="1.1.1.100" evidence="3"/>
<reference evidence="4" key="1">
    <citation type="submission" date="2011-02" db="EMBL/GenBank/DDBJ databases">
        <title>The complete genome of Planctomyces brasiliensis DSM 5305.</title>
        <authorList>
            <person name="Lucas S."/>
            <person name="Copeland A."/>
            <person name="Lapidus A."/>
            <person name="Bruce D."/>
            <person name="Goodwin L."/>
            <person name="Pitluck S."/>
            <person name="Kyrpides N."/>
            <person name="Mavromatis K."/>
            <person name="Pagani I."/>
            <person name="Ivanova N."/>
            <person name="Ovchinnikova G."/>
            <person name="Lu M."/>
            <person name="Detter J.C."/>
            <person name="Han C."/>
            <person name="Land M."/>
            <person name="Hauser L."/>
            <person name="Markowitz V."/>
            <person name="Cheng J.-F."/>
            <person name="Hugenholtz P."/>
            <person name="Woyke T."/>
            <person name="Wu D."/>
            <person name="Tindall B."/>
            <person name="Pomrenke H.G."/>
            <person name="Brambilla E."/>
            <person name="Klenk H.-P."/>
            <person name="Eisen J.A."/>
        </authorList>
    </citation>
    <scope>NUCLEOTIDE SEQUENCE [LARGE SCALE GENOMIC DNA]</scope>
    <source>
        <strain evidence="4">ATCC 49424 / DSM 5305 / JCM 21570 / NBRC 103401 / IFAM 1448</strain>
    </source>
</reference>
<dbReference type="PANTHER" id="PTHR42760:SF133">
    <property type="entry name" value="3-OXOACYL-[ACYL-CARRIER-PROTEIN] REDUCTASE"/>
    <property type="match status" value="1"/>
</dbReference>